<protein>
    <submittedName>
        <fullName evidence="3">Proline dehydrogenase</fullName>
    </submittedName>
</protein>
<dbReference type="GO" id="GO:0010133">
    <property type="term" value="P:L-proline catabolic process to L-glutamate"/>
    <property type="evidence" value="ECO:0007669"/>
    <property type="project" value="TreeGrafter"/>
</dbReference>
<dbReference type="Gene3D" id="3.20.20.220">
    <property type="match status" value="1"/>
</dbReference>
<dbReference type="Pfam" id="PF01619">
    <property type="entry name" value="Pro_dh"/>
    <property type="match status" value="1"/>
</dbReference>
<evidence type="ECO:0000313" key="3">
    <source>
        <dbReference type="EMBL" id="CEA16308.1"/>
    </source>
</evidence>
<dbReference type="HOGENOM" id="CLU_018202_3_0_10"/>
<dbReference type="KEGG" id="pbt:ING2E5B_1560"/>
<name>A0A098C1L5_9BACT</name>
<dbReference type="PATRIC" id="fig|1562970.3.peg.1550"/>
<keyword evidence="4" id="KW-1185">Reference proteome</keyword>
<proteinExistence type="predicted"/>
<dbReference type="Proteomes" id="UP000032417">
    <property type="component" value="Chromosome 1"/>
</dbReference>
<reference evidence="3 4" key="1">
    <citation type="submission" date="2014-08" db="EMBL/GenBank/DDBJ databases">
        <authorList>
            <person name="Wibberg D."/>
        </authorList>
    </citation>
    <scope>NUCLEOTIDE SEQUENCE [LARGE SCALE GENOMIC DNA]</scope>
    <source>
        <strain evidence="4">ING2-E5B</strain>
    </source>
</reference>
<sequence>MQTERTTLSDRKESFIDLENTELAFRDLSDSSLKQAYQLFKVMNSRNLVKTGEFLVKLAFAIHFPVKGILRKTIYRHFVGGMSILDSSKTIAQLGRRNVDSILDYALEGEDSDELFDATCNEIIRTIEFAANSKNVPFSAFKITGIGRFDLLAKVSANEALSYEEQEEFNRVEKRMASIFKRGYELGIPVLIDAEETWIQPILDEMVLKLMSKYNGEKAIVQNTYQLYCRDGLERLKLHHKKALDEGFKFGLKIVRGAYMEKERERAIELGYPSPIQPDKESTDHDFDAAIHYLIENYKTIDFMVSTHNEKSSLLLARLIDEYGIPRNFPGIYFSQLYGMSDHITYSLAEHGYNVAKYVPYGEVKTMMPYLFRRAKENTSMKGQTSRELRLIETEIKRRKEKRYE</sequence>
<evidence type="ECO:0000256" key="1">
    <source>
        <dbReference type="ARBA" id="ARBA00023002"/>
    </source>
</evidence>
<dbReference type="InterPro" id="IPR002872">
    <property type="entry name" value="Proline_DH_dom"/>
</dbReference>
<feature type="domain" description="Proline dehydrogenase" evidence="2">
    <location>
        <begin position="89"/>
        <end position="387"/>
    </location>
</feature>
<evidence type="ECO:0000259" key="2">
    <source>
        <dbReference type="Pfam" id="PF01619"/>
    </source>
</evidence>
<dbReference type="InterPro" id="IPR015659">
    <property type="entry name" value="Proline_oxidase"/>
</dbReference>
<dbReference type="AlphaFoldDB" id="A0A098C1L5"/>
<dbReference type="STRING" id="1562970.ING2E5B_1560"/>
<dbReference type="EMBL" id="LN515532">
    <property type="protein sequence ID" value="CEA16308.1"/>
    <property type="molecule type" value="Genomic_DNA"/>
</dbReference>
<dbReference type="GO" id="GO:0071949">
    <property type="term" value="F:FAD binding"/>
    <property type="evidence" value="ECO:0007669"/>
    <property type="project" value="TreeGrafter"/>
</dbReference>
<dbReference type="SUPFAM" id="SSF51730">
    <property type="entry name" value="FAD-linked oxidoreductase"/>
    <property type="match status" value="1"/>
</dbReference>
<dbReference type="GO" id="GO:0004657">
    <property type="term" value="F:proline dehydrogenase activity"/>
    <property type="evidence" value="ECO:0007669"/>
    <property type="project" value="InterPro"/>
</dbReference>
<evidence type="ECO:0000313" key="4">
    <source>
        <dbReference type="Proteomes" id="UP000032417"/>
    </source>
</evidence>
<dbReference type="PANTHER" id="PTHR13914">
    <property type="entry name" value="PROLINE OXIDASE"/>
    <property type="match status" value="1"/>
</dbReference>
<dbReference type="PANTHER" id="PTHR13914:SF0">
    <property type="entry name" value="PROLINE DEHYDROGENASE 1, MITOCHONDRIAL"/>
    <property type="match status" value="1"/>
</dbReference>
<gene>
    <name evidence="3" type="ORF">ING2E5B_1560</name>
</gene>
<dbReference type="OrthoDB" id="1401444at2"/>
<dbReference type="InterPro" id="IPR029041">
    <property type="entry name" value="FAD-linked_oxidoreductase-like"/>
</dbReference>
<accession>A0A098C1L5</accession>
<keyword evidence="1" id="KW-0560">Oxidoreductase</keyword>
<organism evidence="3 4">
    <name type="scientific">Fermentimonas caenicola</name>
    <dbReference type="NCBI Taxonomy" id="1562970"/>
    <lineage>
        <taxon>Bacteria</taxon>
        <taxon>Pseudomonadati</taxon>
        <taxon>Bacteroidota</taxon>
        <taxon>Bacteroidia</taxon>
        <taxon>Bacteroidales</taxon>
        <taxon>Dysgonomonadaceae</taxon>
        <taxon>Fermentimonas</taxon>
    </lineage>
</organism>